<dbReference type="EMBL" id="FMJD01000008">
    <property type="protein sequence ID" value="SCM77527.1"/>
    <property type="molecule type" value="Genomic_DNA"/>
</dbReference>
<proteinExistence type="predicted"/>
<name>A0A212LJ68_9HYPH</name>
<organism evidence="1">
    <name type="scientific">uncultured Pleomorphomonas sp</name>
    <dbReference type="NCBI Taxonomy" id="442121"/>
    <lineage>
        <taxon>Bacteria</taxon>
        <taxon>Pseudomonadati</taxon>
        <taxon>Pseudomonadota</taxon>
        <taxon>Alphaproteobacteria</taxon>
        <taxon>Hyphomicrobiales</taxon>
        <taxon>Pleomorphomonadaceae</taxon>
        <taxon>Pleomorphomonas</taxon>
        <taxon>environmental samples</taxon>
    </lineage>
</organism>
<dbReference type="AlphaFoldDB" id="A0A212LJ68"/>
<sequence length="42" mass="4743">MPSEPPGMAIRLICIKDSLAAPHLLQAPLNVRKFHSRRYSNL</sequence>
<accession>A0A212LJ68</accession>
<gene>
    <name evidence="1" type="ORF">KL86PLE_41332</name>
</gene>
<evidence type="ECO:0000313" key="1">
    <source>
        <dbReference type="EMBL" id="SCM77527.1"/>
    </source>
</evidence>
<protein>
    <submittedName>
        <fullName evidence="1">Uncharacterized protein</fullName>
    </submittedName>
</protein>
<reference evidence="1" key="1">
    <citation type="submission" date="2016-08" db="EMBL/GenBank/DDBJ databases">
        <authorList>
            <person name="Seilhamer J.J."/>
        </authorList>
    </citation>
    <scope>NUCLEOTIDE SEQUENCE</scope>
    <source>
        <strain evidence="1">86</strain>
    </source>
</reference>